<feature type="compositionally biased region" description="Acidic residues" evidence="4">
    <location>
        <begin position="88"/>
        <end position="102"/>
    </location>
</feature>
<feature type="compositionally biased region" description="Gly residues" evidence="4">
    <location>
        <begin position="547"/>
        <end position="557"/>
    </location>
</feature>
<dbReference type="Pfam" id="PF04935">
    <property type="entry name" value="SURF6"/>
    <property type="match status" value="1"/>
</dbReference>
<dbReference type="PANTHER" id="PTHR14369">
    <property type="entry name" value="SURFEIT LOCUS PROTEIN 6"/>
    <property type="match status" value="1"/>
</dbReference>
<evidence type="ECO:0000256" key="4">
    <source>
        <dbReference type="SAM" id="MobiDB-lite"/>
    </source>
</evidence>
<feature type="compositionally biased region" description="Basic and acidic residues" evidence="4">
    <location>
        <begin position="52"/>
        <end position="87"/>
    </location>
</feature>
<dbReference type="AlphaFoldDB" id="A0A4P7NK35"/>
<evidence type="ECO:0000259" key="6">
    <source>
        <dbReference type="Pfam" id="PF15459"/>
    </source>
</evidence>
<dbReference type="EMBL" id="CP034208">
    <property type="protein sequence ID" value="QBZ62376.1"/>
    <property type="molecule type" value="Genomic_DNA"/>
</dbReference>
<dbReference type="Pfam" id="PF15459">
    <property type="entry name" value="RRP14"/>
    <property type="match status" value="1"/>
</dbReference>
<feature type="compositionally biased region" description="Basic and acidic residues" evidence="4">
    <location>
        <begin position="147"/>
        <end position="159"/>
    </location>
</feature>
<proteinExistence type="inferred from homology"/>
<evidence type="ECO:0000256" key="1">
    <source>
        <dbReference type="ARBA" id="ARBA00004123"/>
    </source>
</evidence>
<dbReference type="PANTHER" id="PTHR14369:SF0">
    <property type="entry name" value="SURFEIT LOCUS PROTEIN 6"/>
    <property type="match status" value="1"/>
</dbReference>
<feature type="region of interest" description="Disordered" evidence="4">
    <location>
        <begin position="309"/>
        <end position="383"/>
    </location>
</feature>
<dbReference type="GO" id="GO:0005730">
    <property type="term" value="C:nucleolus"/>
    <property type="evidence" value="ECO:0007669"/>
    <property type="project" value="TreeGrafter"/>
</dbReference>
<evidence type="ECO:0000256" key="3">
    <source>
        <dbReference type="ARBA" id="ARBA00023242"/>
    </source>
</evidence>
<dbReference type="GO" id="GO:0003723">
    <property type="term" value="F:RNA binding"/>
    <property type="evidence" value="ECO:0007669"/>
    <property type="project" value="TreeGrafter"/>
</dbReference>
<name>A0A4P7NK35_PYROR</name>
<protein>
    <recommendedName>
        <fullName evidence="9">Ribosome biogenesis protein Rrp14-C</fullName>
    </recommendedName>
</protein>
<feature type="compositionally biased region" description="Acidic residues" evidence="4">
    <location>
        <begin position="124"/>
        <end position="146"/>
    </location>
</feature>
<accession>A0A4P7NK35</accession>
<gene>
    <name evidence="7" type="ORF">PoMZ_11256</name>
</gene>
<evidence type="ECO:0000313" key="8">
    <source>
        <dbReference type="Proteomes" id="UP000294847"/>
    </source>
</evidence>
<feature type="compositionally biased region" description="Basic and acidic residues" evidence="4">
    <location>
        <begin position="114"/>
        <end position="123"/>
    </location>
</feature>
<feature type="compositionally biased region" description="Basic and acidic residues" evidence="4">
    <location>
        <begin position="484"/>
        <end position="522"/>
    </location>
</feature>
<reference evidence="7 8" key="1">
    <citation type="journal article" date="2019" name="Mol. Biol. Evol.">
        <title>Blast fungal genomes show frequent chromosomal changes, gene gains and losses, and effector gene turnover.</title>
        <authorList>
            <person name="Gomez Luciano L.B."/>
            <person name="Jason Tsai I."/>
            <person name="Chuma I."/>
            <person name="Tosa Y."/>
            <person name="Chen Y.H."/>
            <person name="Li J.Y."/>
            <person name="Li M.Y."/>
            <person name="Jade Lu M.Y."/>
            <person name="Nakayashiki H."/>
            <person name="Li W.H."/>
        </authorList>
    </citation>
    <scope>NUCLEOTIDE SEQUENCE [LARGE SCALE GENOMIC DNA]</scope>
    <source>
        <strain evidence="7">MZ5-1-6</strain>
    </source>
</reference>
<dbReference type="Proteomes" id="UP000294847">
    <property type="component" value="Chromosome 5"/>
</dbReference>
<dbReference type="InterPro" id="IPR029188">
    <property type="entry name" value="Rrp14_N"/>
</dbReference>
<dbReference type="GO" id="GO:0042273">
    <property type="term" value="P:ribosomal large subunit biogenesis"/>
    <property type="evidence" value="ECO:0007669"/>
    <property type="project" value="TreeGrafter"/>
</dbReference>
<dbReference type="VEuPathDB" id="FungiDB:M_BR32_EuGene_00026741"/>
<comment type="similarity">
    <text evidence="2">Belongs to the SURF6 family.</text>
</comment>
<feature type="domain" description="Ribosomal RNA-processing protein 14 N-terminal" evidence="6">
    <location>
        <begin position="13"/>
        <end position="64"/>
    </location>
</feature>
<feature type="compositionally biased region" description="Basic and acidic residues" evidence="4">
    <location>
        <begin position="209"/>
        <end position="219"/>
    </location>
</feature>
<evidence type="ECO:0000259" key="5">
    <source>
        <dbReference type="Pfam" id="PF04935"/>
    </source>
</evidence>
<evidence type="ECO:0000313" key="7">
    <source>
        <dbReference type="EMBL" id="QBZ62376.1"/>
    </source>
</evidence>
<feature type="compositionally biased region" description="Basic and acidic residues" evidence="4">
    <location>
        <begin position="342"/>
        <end position="360"/>
    </location>
</feature>
<sequence>MSENDLQAKLQERLRESAKAFDGLLSLIPAQIYYGDQQQNDQWKRKKHTKAEKKAAKLGKLDPDSEKNRTVQEVLEERARSKRKLEDVDSAAEDEAEQDGDDISLNLEGIEMEQPLKRQKTVESESEEGDEEEAPAAEDAEVVADDDGSKTLSAKDQKKLLKKQKKLEKLEKKAAKTKKSKDATDEDAEPIPTPKKASEAAEAETPRPTTEEDDRKPAPDSELAPIELAGLETNDGEGQSEASSGESKSTSPVFDTDLQANNGSVEPASAATSIASAAPSEKAKPAKLPSSTSDAFKARLAARIEELRKARKADGAEGKPAMTRQELIESRRQKQAQRKAHKQEVRRLAKEEADRKREEALASARTSPGSFMSPLRLGGSDAGSDSGTNNFAFGRIAFADGQQMAHDLSYVKDEKKKKGPSDPKTALAKLEAQKKRMAGLDEDKRKEVLEKETWLAARRRAEGEKIRDDETLLRKAVKRKEQAKKKSEREWGERKAGVEKAIRERQKKREDNLRKRRDEKAAGKMGKKKGGPTRPGGGGKKNRPGFEGAGFGGSKRK</sequence>
<feature type="region of interest" description="Disordered" evidence="4">
    <location>
        <begin position="36"/>
        <end position="294"/>
    </location>
</feature>
<evidence type="ECO:0008006" key="9">
    <source>
        <dbReference type="Google" id="ProtNLM"/>
    </source>
</evidence>
<evidence type="ECO:0000256" key="2">
    <source>
        <dbReference type="ARBA" id="ARBA00005904"/>
    </source>
</evidence>
<comment type="subcellular location">
    <subcellularLocation>
        <location evidence="1">Nucleus</location>
    </subcellularLocation>
</comment>
<dbReference type="InterPro" id="IPR029190">
    <property type="entry name" value="Rrp14/SURF6_C"/>
</dbReference>
<feature type="region of interest" description="Disordered" evidence="4">
    <location>
        <begin position="477"/>
        <end position="557"/>
    </location>
</feature>
<feature type="compositionally biased region" description="Low complexity" evidence="4">
    <location>
        <begin position="268"/>
        <end position="291"/>
    </location>
</feature>
<dbReference type="InterPro" id="IPR007019">
    <property type="entry name" value="SURF6"/>
</dbReference>
<dbReference type="GO" id="GO:0042274">
    <property type="term" value="P:ribosomal small subunit biogenesis"/>
    <property type="evidence" value="ECO:0007669"/>
    <property type="project" value="TreeGrafter"/>
</dbReference>
<dbReference type="GO" id="GO:0003677">
    <property type="term" value="F:DNA binding"/>
    <property type="evidence" value="ECO:0007669"/>
    <property type="project" value="TreeGrafter"/>
</dbReference>
<keyword evidence="3" id="KW-0539">Nucleus</keyword>
<feature type="compositionally biased region" description="Low complexity" evidence="4">
    <location>
        <begin position="236"/>
        <end position="251"/>
    </location>
</feature>
<feature type="domain" description="Ribosomal RNA-processing protein 14/surfeit locus protein 6 C-terminal" evidence="5">
    <location>
        <begin position="325"/>
        <end position="526"/>
    </location>
</feature>
<organism evidence="7 8">
    <name type="scientific">Pyricularia oryzae</name>
    <name type="common">Rice blast fungus</name>
    <name type="synonym">Magnaporthe oryzae</name>
    <dbReference type="NCBI Taxonomy" id="318829"/>
    <lineage>
        <taxon>Eukaryota</taxon>
        <taxon>Fungi</taxon>
        <taxon>Dikarya</taxon>
        <taxon>Ascomycota</taxon>
        <taxon>Pezizomycotina</taxon>
        <taxon>Sordariomycetes</taxon>
        <taxon>Sordariomycetidae</taxon>
        <taxon>Magnaporthales</taxon>
        <taxon>Pyriculariaceae</taxon>
        <taxon>Pyricularia</taxon>
    </lineage>
</organism>